<dbReference type="InterPro" id="IPR010982">
    <property type="entry name" value="Lambda_DNA-bd_dom_sf"/>
</dbReference>
<evidence type="ECO:0000259" key="1">
    <source>
        <dbReference type="PROSITE" id="PS50943"/>
    </source>
</evidence>
<dbReference type="Gene3D" id="1.10.260.40">
    <property type="entry name" value="lambda repressor-like DNA-binding domains"/>
    <property type="match status" value="1"/>
</dbReference>
<dbReference type="GO" id="GO:0003677">
    <property type="term" value="F:DNA binding"/>
    <property type="evidence" value="ECO:0007669"/>
    <property type="project" value="InterPro"/>
</dbReference>
<protein>
    <submittedName>
        <fullName evidence="2">Transcriptional regulator, XRE family</fullName>
    </submittedName>
</protein>
<dbReference type="Pfam" id="PF01381">
    <property type="entry name" value="HTH_3"/>
    <property type="match status" value="1"/>
</dbReference>
<organism evidence="2">
    <name type="scientific">uncultured Desulfobacterium sp</name>
    <dbReference type="NCBI Taxonomy" id="201089"/>
    <lineage>
        <taxon>Bacteria</taxon>
        <taxon>Pseudomonadati</taxon>
        <taxon>Thermodesulfobacteriota</taxon>
        <taxon>Desulfobacteria</taxon>
        <taxon>Desulfobacterales</taxon>
        <taxon>Desulfobacteriaceae</taxon>
        <taxon>Desulfobacterium</taxon>
        <taxon>environmental samples</taxon>
    </lineage>
</organism>
<dbReference type="CDD" id="cd00093">
    <property type="entry name" value="HTH_XRE"/>
    <property type="match status" value="1"/>
</dbReference>
<dbReference type="EMBL" id="OJIN01000146">
    <property type="protein sequence ID" value="SPD74425.1"/>
    <property type="molecule type" value="Genomic_DNA"/>
</dbReference>
<feature type="domain" description="HTH cro/C1-type" evidence="1">
    <location>
        <begin position="72"/>
        <end position="108"/>
    </location>
</feature>
<gene>
    <name evidence="2" type="ORF">PITCH_A230111</name>
</gene>
<dbReference type="InterPro" id="IPR001387">
    <property type="entry name" value="Cro/C1-type_HTH"/>
</dbReference>
<reference evidence="2" key="1">
    <citation type="submission" date="2018-01" db="EMBL/GenBank/DDBJ databases">
        <authorList>
            <person name="Regsiter A."/>
            <person name="William W."/>
        </authorList>
    </citation>
    <scope>NUCLEOTIDE SEQUENCE</scope>
    <source>
        <strain evidence="2">TRIP AH-1</strain>
    </source>
</reference>
<evidence type="ECO:0000313" key="2">
    <source>
        <dbReference type="EMBL" id="SPD74425.1"/>
    </source>
</evidence>
<sequence length="169" mass="18944">MKCPTCKTEMPCATADHHYKECGLDNVYLRGIEIHRCSCGEEIVSIPAVTKLHSLIGQILLKKRSILDGKEIKFLRKNLGLTGKKFAEFIGTDNATVSRWENETQSISKAHDRLIRLVYSTIKGIPQEEIKSVIQQDFAAISDEKIEPQPFSIPCEQWSGGDICLPESP</sequence>
<proteinExistence type="predicted"/>
<dbReference type="NCBIfam" id="TIGR03830">
    <property type="entry name" value="CxxCG_CxxCG_HTH"/>
    <property type="match status" value="1"/>
</dbReference>
<dbReference type="SUPFAM" id="SSF47413">
    <property type="entry name" value="lambda repressor-like DNA-binding domains"/>
    <property type="match status" value="1"/>
</dbReference>
<accession>A0A445MY83</accession>
<name>A0A445MY83_9BACT</name>
<dbReference type="PROSITE" id="PS50943">
    <property type="entry name" value="HTH_CROC1"/>
    <property type="match status" value="1"/>
</dbReference>
<dbReference type="AlphaFoldDB" id="A0A445MY83"/>
<dbReference type="InterPro" id="IPR022452">
    <property type="entry name" value="MqsA"/>
</dbReference>